<organism evidence="2 3">
    <name type="scientific">Ancylobacter novellus (strain ATCC 8093 / DSM 506 / JCM 20403 / CCM 1077 / IAM 12100 / NBRC 12443 / NCIMB 10456)</name>
    <name type="common">Starkeya novella</name>
    <dbReference type="NCBI Taxonomy" id="639283"/>
    <lineage>
        <taxon>Bacteria</taxon>
        <taxon>Pseudomonadati</taxon>
        <taxon>Pseudomonadota</taxon>
        <taxon>Alphaproteobacteria</taxon>
        <taxon>Hyphomicrobiales</taxon>
        <taxon>Xanthobacteraceae</taxon>
        <taxon>Ancylobacter</taxon>
    </lineage>
</organism>
<dbReference type="KEGG" id="sno:Snov_4170"/>
<evidence type="ECO:0000313" key="2">
    <source>
        <dbReference type="EMBL" id="ADH91439.1"/>
    </source>
</evidence>
<gene>
    <name evidence="2" type="ordered locus">Snov_4170</name>
</gene>
<dbReference type="eggNOG" id="ENOG503376C">
    <property type="taxonomic scope" value="Bacteria"/>
</dbReference>
<evidence type="ECO:0000256" key="1">
    <source>
        <dbReference type="SAM" id="SignalP"/>
    </source>
</evidence>
<sequence length="103" mass="10692">MMPLLRTLSGAMALAVLCLPAAAHNAPSGWSYSAACCDSKDCHPAAPGEVETTLGGYFIPATREMIPFSDRRVKPSGDGTLHRCSYSGFPAAGTICLYVPAGS</sequence>
<reference evidence="2 3" key="1">
    <citation type="journal article" date="2012" name="Stand. Genomic Sci.">
        <title>Complete genome sequence of the facultatively chemolithoautotrophic and methylotrophic alpha Proteobacterium Starkeya novella type strain (ATCC 8093(T)).</title>
        <authorList>
            <person name="Kappler U."/>
            <person name="Davenport K."/>
            <person name="Beatson S."/>
            <person name="Lucas S."/>
            <person name="Lapidus A."/>
            <person name="Copeland A."/>
            <person name="Berry K.W."/>
            <person name="Glavina Del Rio T."/>
            <person name="Hammon N."/>
            <person name="Dalin E."/>
            <person name="Tice H."/>
            <person name="Pitluck S."/>
            <person name="Richardson P."/>
            <person name="Bruce D."/>
            <person name="Goodwin L.A."/>
            <person name="Han C."/>
            <person name="Tapia R."/>
            <person name="Detter J.C."/>
            <person name="Chang Y.J."/>
            <person name="Jeffries C.D."/>
            <person name="Land M."/>
            <person name="Hauser L."/>
            <person name="Kyrpides N.C."/>
            <person name="Goker M."/>
            <person name="Ivanova N."/>
            <person name="Klenk H.P."/>
            <person name="Woyke T."/>
        </authorList>
    </citation>
    <scope>NUCLEOTIDE SEQUENCE [LARGE SCALE GENOMIC DNA]</scope>
    <source>
        <strain evidence="3">ATCC 8093 / DSM 506 / JCM 20403 / CCM 1077 / IAM 12100 / NBRC 12443 / NCIMB 10456</strain>
    </source>
</reference>
<feature type="signal peptide" evidence="1">
    <location>
        <begin position="1"/>
        <end position="25"/>
    </location>
</feature>
<accession>D7A1L4</accession>
<feature type="chain" id="PRO_5003092046" description="Secreted protein" evidence="1">
    <location>
        <begin position="26"/>
        <end position="103"/>
    </location>
</feature>
<keyword evidence="1" id="KW-0732">Signal</keyword>
<dbReference type="Proteomes" id="UP000006633">
    <property type="component" value="Chromosome"/>
</dbReference>
<evidence type="ECO:0008006" key="4">
    <source>
        <dbReference type="Google" id="ProtNLM"/>
    </source>
</evidence>
<dbReference type="EMBL" id="CP002026">
    <property type="protein sequence ID" value="ADH91439.1"/>
    <property type="molecule type" value="Genomic_DNA"/>
</dbReference>
<name>D7A1L4_ANCN5</name>
<keyword evidence="3" id="KW-1185">Reference proteome</keyword>
<protein>
    <recommendedName>
        <fullName evidence="4">Secreted protein</fullName>
    </recommendedName>
</protein>
<dbReference type="HOGENOM" id="CLU_146058_0_0_5"/>
<evidence type="ECO:0000313" key="3">
    <source>
        <dbReference type="Proteomes" id="UP000006633"/>
    </source>
</evidence>
<proteinExistence type="predicted"/>
<dbReference type="AlphaFoldDB" id="D7A1L4"/>